<dbReference type="InterPro" id="IPR011990">
    <property type="entry name" value="TPR-like_helical_dom_sf"/>
</dbReference>
<evidence type="ECO:0000313" key="2">
    <source>
        <dbReference type="EMBL" id="SHI41851.1"/>
    </source>
</evidence>
<accession>A0A1M6AZI4</accession>
<name>A0A1M6AZI4_9FLAO</name>
<keyword evidence="3" id="KW-1185">Reference proteome</keyword>
<evidence type="ECO:0000313" key="3">
    <source>
        <dbReference type="Proteomes" id="UP000184488"/>
    </source>
</evidence>
<dbReference type="Gene3D" id="1.25.40.10">
    <property type="entry name" value="Tetratricopeptide repeat domain"/>
    <property type="match status" value="1"/>
</dbReference>
<keyword evidence="1" id="KW-0812">Transmembrane</keyword>
<proteinExistence type="predicted"/>
<gene>
    <name evidence="2" type="ORF">SAMN05444363_0482</name>
</gene>
<dbReference type="OrthoDB" id="979271at2"/>
<dbReference type="Proteomes" id="UP000184488">
    <property type="component" value="Unassembled WGS sequence"/>
</dbReference>
<feature type="transmembrane region" description="Helical" evidence="1">
    <location>
        <begin position="76"/>
        <end position="96"/>
    </location>
</feature>
<dbReference type="AlphaFoldDB" id="A0A1M6AZI4"/>
<sequence length="239" mass="27971">MNKETLLIHYFEGTLTNEEKVLLFEKLENDAAFKAEFEFQKNVKAAIKLEERKNLKEKLIALENQRTPQRTKNLKVRWISIAASFVVFASVGYWILSLNSNDSLYEDYYETFPNVEAPTVRGSIANDIKSEAFYAYDSKNYEGALHLFSEILDKDKDDYALFYKGLALMELERFNDAVTVFESYQEKPNSAFNNYIKWYLALCYIKTNQTEKSKNLAHKLIKSENPFQNQARDLLRDLE</sequence>
<organism evidence="2 3">
    <name type="scientific">Flavobacterium terrae</name>
    <dbReference type="NCBI Taxonomy" id="415425"/>
    <lineage>
        <taxon>Bacteria</taxon>
        <taxon>Pseudomonadati</taxon>
        <taxon>Bacteroidota</taxon>
        <taxon>Flavobacteriia</taxon>
        <taxon>Flavobacteriales</taxon>
        <taxon>Flavobacteriaceae</taxon>
        <taxon>Flavobacterium</taxon>
    </lineage>
</organism>
<dbReference type="InterPro" id="IPR019734">
    <property type="entry name" value="TPR_rpt"/>
</dbReference>
<evidence type="ECO:0000256" key="1">
    <source>
        <dbReference type="SAM" id="Phobius"/>
    </source>
</evidence>
<protein>
    <submittedName>
        <fullName evidence="2">Tetratricopeptide repeat-containing protein</fullName>
    </submittedName>
</protein>
<keyword evidence="1" id="KW-1133">Transmembrane helix</keyword>
<dbReference type="RefSeq" id="WP_073308235.1">
    <property type="nucleotide sequence ID" value="NZ_FQZI01000001.1"/>
</dbReference>
<dbReference type="Pfam" id="PF13174">
    <property type="entry name" value="TPR_6"/>
    <property type="match status" value="2"/>
</dbReference>
<dbReference type="SUPFAM" id="SSF48452">
    <property type="entry name" value="TPR-like"/>
    <property type="match status" value="1"/>
</dbReference>
<dbReference type="STRING" id="415425.SAMN05444363_0482"/>
<dbReference type="EMBL" id="FQZI01000001">
    <property type="protein sequence ID" value="SHI41851.1"/>
    <property type="molecule type" value="Genomic_DNA"/>
</dbReference>
<reference evidence="3" key="1">
    <citation type="submission" date="2016-11" db="EMBL/GenBank/DDBJ databases">
        <authorList>
            <person name="Varghese N."/>
            <person name="Submissions S."/>
        </authorList>
    </citation>
    <scope>NUCLEOTIDE SEQUENCE [LARGE SCALE GENOMIC DNA]</scope>
    <source>
        <strain evidence="3">DSM 18829</strain>
    </source>
</reference>
<keyword evidence="1" id="KW-0472">Membrane</keyword>